<proteinExistence type="predicted"/>
<comment type="caution">
    <text evidence="1">The sequence shown here is derived from an EMBL/GenBank/DDBJ whole genome shotgun (WGS) entry which is preliminary data.</text>
</comment>
<gene>
    <name evidence="1" type="ORF">HHI36_014393</name>
</gene>
<organism evidence="1 2">
    <name type="scientific">Cryptolaemus montrouzieri</name>
    <dbReference type="NCBI Taxonomy" id="559131"/>
    <lineage>
        <taxon>Eukaryota</taxon>
        <taxon>Metazoa</taxon>
        <taxon>Ecdysozoa</taxon>
        <taxon>Arthropoda</taxon>
        <taxon>Hexapoda</taxon>
        <taxon>Insecta</taxon>
        <taxon>Pterygota</taxon>
        <taxon>Neoptera</taxon>
        <taxon>Endopterygota</taxon>
        <taxon>Coleoptera</taxon>
        <taxon>Polyphaga</taxon>
        <taxon>Cucujiformia</taxon>
        <taxon>Coccinelloidea</taxon>
        <taxon>Coccinellidae</taxon>
        <taxon>Scymninae</taxon>
        <taxon>Scymnini</taxon>
        <taxon>Cryptolaemus</taxon>
    </lineage>
</organism>
<reference evidence="1 2" key="1">
    <citation type="journal article" date="2021" name="BMC Biol.">
        <title>Horizontally acquired antibacterial genes associated with adaptive radiation of ladybird beetles.</title>
        <authorList>
            <person name="Li H.S."/>
            <person name="Tang X.F."/>
            <person name="Huang Y.H."/>
            <person name="Xu Z.Y."/>
            <person name="Chen M.L."/>
            <person name="Du X.Y."/>
            <person name="Qiu B.Y."/>
            <person name="Chen P.T."/>
            <person name="Zhang W."/>
            <person name="Slipinski A."/>
            <person name="Escalona H.E."/>
            <person name="Waterhouse R.M."/>
            <person name="Zwick A."/>
            <person name="Pang H."/>
        </authorList>
    </citation>
    <scope>NUCLEOTIDE SEQUENCE [LARGE SCALE GENOMIC DNA]</scope>
    <source>
        <strain evidence="1">SYSU2018</strain>
    </source>
</reference>
<protein>
    <submittedName>
        <fullName evidence="1">Uncharacterized protein</fullName>
    </submittedName>
</protein>
<dbReference type="AlphaFoldDB" id="A0ABD2N2P3"/>
<dbReference type="Proteomes" id="UP001516400">
    <property type="component" value="Unassembled WGS sequence"/>
</dbReference>
<sequence length="122" mass="14580">MSIVPIARELAQFQPTKISNNIFIWEGLELLELLNTESSNYLKITVDSSYNDFDDNVICIKAHAQNISKNLNRYHNFGYNDYWVYNDDFGYNNFGYNNNFGYINCYEKFGIPYLFERYDYRL</sequence>
<name>A0ABD2N2P3_9CUCU</name>
<evidence type="ECO:0000313" key="2">
    <source>
        <dbReference type="Proteomes" id="UP001516400"/>
    </source>
</evidence>
<evidence type="ECO:0000313" key="1">
    <source>
        <dbReference type="EMBL" id="KAL3272934.1"/>
    </source>
</evidence>
<accession>A0ABD2N2P3</accession>
<keyword evidence="2" id="KW-1185">Reference proteome</keyword>
<dbReference type="EMBL" id="JABFTP020000062">
    <property type="protein sequence ID" value="KAL3272934.1"/>
    <property type="molecule type" value="Genomic_DNA"/>
</dbReference>